<dbReference type="AlphaFoldDB" id="A0A398CG98"/>
<comment type="caution">
    <text evidence="1">The sequence shown here is derived from an EMBL/GenBank/DDBJ whole genome shotgun (WGS) entry which is preliminary data.</text>
</comment>
<dbReference type="EMBL" id="QXJM01000039">
    <property type="protein sequence ID" value="RIE01753.1"/>
    <property type="molecule type" value="Genomic_DNA"/>
</dbReference>
<evidence type="ECO:0000313" key="1">
    <source>
        <dbReference type="EMBL" id="RIE01753.1"/>
    </source>
</evidence>
<dbReference type="OrthoDB" id="2661663at2"/>
<gene>
    <name evidence="1" type="ORF">D3H35_13195</name>
</gene>
<dbReference type="RefSeq" id="WP_119149810.1">
    <property type="nucleotide sequence ID" value="NZ_JBHSOV010000032.1"/>
</dbReference>
<sequence>MKLNKAALIRHMNENFNGNYAWLAWELKIDVAYVYAVLVNDKKCGELFLKSIIRWCDENNTDFREYIFLP</sequence>
<organism evidence="1 2">
    <name type="scientific">Cohnella faecalis</name>
    <dbReference type="NCBI Taxonomy" id="2315694"/>
    <lineage>
        <taxon>Bacteria</taxon>
        <taxon>Bacillati</taxon>
        <taxon>Bacillota</taxon>
        <taxon>Bacilli</taxon>
        <taxon>Bacillales</taxon>
        <taxon>Paenibacillaceae</taxon>
        <taxon>Cohnella</taxon>
    </lineage>
</organism>
<reference evidence="1 2" key="1">
    <citation type="submission" date="2018-09" db="EMBL/GenBank/DDBJ databases">
        <title>Cohnella cavernae sp. nov., isolated from a karst cave.</title>
        <authorList>
            <person name="Zhu H."/>
        </authorList>
    </citation>
    <scope>NUCLEOTIDE SEQUENCE [LARGE SCALE GENOMIC DNA]</scope>
    <source>
        <strain evidence="1 2">K2E09-144</strain>
    </source>
</reference>
<protein>
    <recommendedName>
        <fullName evidence="3">XRE family transcriptional regulator</fullName>
    </recommendedName>
</protein>
<proteinExistence type="predicted"/>
<evidence type="ECO:0000313" key="2">
    <source>
        <dbReference type="Proteomes" id="UP000266340"/>
    </source>
</evidence>
<evidence type="ECO:0008006" key="3">
    <source>
        <dbReference type="Google" id="ProtNLM"/>
    </source>
</evidence>
<dbReference type="Proteomes" id="UP000266340">
    <property type="component" value="Unassembled WGS sequence"/>
</dbReference>
<keyword evidence="2" id="KW-1185">Reference proteome</keyword>
<accession>A0A398CG98</accession>
<name>A0A398CG98_9BACL</name>